<dbReference type="AlphaFoldDB" id="A0A9D4I597"/>
<reference evidence="1" key="1">
    <citation type="journal article" date="2019" name="bioRxiv">
        <title>The Genome of the Zebra Mussel, Dreissena polymorpha: A Resource for Invasive Species Research.</title>
        <authorList>
            <person name="McCartney M.A."/>
            <person name="Auch B."/>
            <person name="Kono T."/>
            <person name="Mallez S."/>
            <person name="Zhang Y."/>
            <person name="Obille A."/>
            <person name="Becker A."/>
            <person name="Abrahante J.E."/>
            <person name="Garbe J."/>
            <person name="Badalamenti J.P."/>
            <person name="Herman A."/>
            <person name="Mangelson H."/>
            <person name="Liachko I."/>
            <person name="Sullivan S."/>
            <person name="Sone E.D."/>
            <person name="Koren S."/>
            <person name="Silverstein K.A.T."/>
            <person name="Beckman K.B."/>
            <person name="Gohl D.M."/>
        </authorList>
    </citation>
    <scope>NUCLEOTIDE SEQUENCE</scope>
    <source>
        <strain evidence="1">Duluth1</strain>
        <tissue evidence="1">Whole animal</tissue>
    </source>
</reference>
<keyword evidence="2" id="KW-1185">Reference proteome</keyword>
<gene>
    <name evidence="1" type="ORF">DPMN_183106</name>
</gene>
<reference evidence="1" key="2">
    <citation type="submission" date="2020-11" db="EMBL/GenBank/DDBJ databases">
        <authorList>
            <person name="McCartney M.A."/>
            <person name="Auch B."/>
            <person name="Kono T."/>
            <person name="Mallez S."/>
            <person name="Becker A."/>
            <person name="Gohl D.M."/>
            <person name="Silverstein K.A.T."/>
            <person name="Koren S."/>
            <person name="Bechman K.B."/>
            <person name="Herman A."/>
            <person name="Abrahante J.E."/>
            <person name="Garbe J."/>
        </authorList>
    </citation>
    <scope>NUCLEOTIDE SEQUENCE</scope>
    <source>
        <strain evidence="1">Duluth1</strain>
        <tissue evidence="1">Whole animal</tissue>
    </source>
</reference>
<proteinExistence type="predicted"/>
<dbReference type="EMBL" id="JAIWYP010000010">
    <property type="protein sequence ID" value="KAH3748659.1"/>
    <property type="molecule type" value="Genomic_DNA"/>
</dbReference>
<name>A0A9D4I597_DREPO</name>
<sequence length="70" mass="7719">MTFQPQTHAPTTARKAGSTTVIQFRAPCPCVLTAKPGRESAAHHAPMVTIARRSFTTQYKINVKAVIRLR</sequence>
<evidence type="ECO:0000313" key="2">
    <source>
        <dbReference type="Proteomes" id="UP000828390"/>
    </source>
</evidence>
<protein>
    <submittedName>
        <fullName evidence="1">Uncharacterized protein</fullName>
    </submittedName>
</protein>
<comment type="caution">
    <text evidence="1">The sequence shown here is derived from an EMBL/GenBank/DDBJ whole genome shotgun (WGS) entry which is preliminary data.</text>
</comment>
<evidence type="ECO:0000313" key="1">
    <source>
        <dbReference type="EMBL" id="KAH3748659.1"/>
    </source>
</evidence>
<accession>A0A9D4I597</accession>
<dbReference type="Proteomes" id="UP000828390">
    <property type="component" value="Unassembled WGS sequence"/>
</dbReference>
<organism evidence="1 2">
    <name type="scientific">Dreissena polymorpha</name>
    <name type="common">Zebra mussel</name>
    <name type="synonym">Mytilus polymorpha</name>
    <dbReference type="NCBI Taxonomy" id="45954"/>
    <lineage>
        <taxon>Eukaryota</taxon>
        <taxon>Metazoa</taxon>
        <taxon>Spiralia</taxon>
        <taxon>Lophotrochozoa</taxon>
        <taxon>Mollusca</taxon>
        <taxon>Bivalvia</taxon>
        <taxon>Autobranchia</taxon>
        <taxon>Heteroconchia</taxon>
        <taxon>Euheterodonta</taxon>
        <taxon>Imparidentia</taxon>
        <taxon>Neoheterodontei</taxon>
        <taxon>Myida</taxon>
        <taxon>Dreissenoidea</taxon>
        <taxon>Dreissenidae</taxon>
        <taxon>Dreissena</taxon>
    </lineage>
</organism>